<name>A0A858RCV8_9BACT</name>
<dbReference type="KEGG" id="luo:HHL09_20330"/>
<evidence type="ECO:0000256" key="1">
    <source>
        <dbReference type="SAM" id="MobiDB-lite"/>
    </source>
</evidence>
<feature type="compositionally biased region" description="Pro residues" evidence="1">
    <location>
        <begin position="75"/>
        <end position="91"/>
    </location>
</feature>
<evidence type="ECO:0000313" key="2">
    <source>
        <dbReference type="EMBL" id="QJE94229.1"/>
    </source>
</evidence>
<organism evidence="2 3">
    <name type="scientific">Luteolibacter luteus</name>
    <dbReference type="NCBI Taxonomy" id="2728835"/>
    <lineage>
        <taxon>Bacteria</taxon>
        <taxon>Pseudomonadati</taxon>
        <taxon>Verrucomicrobiota</taxon>
        <taxon>Verrucomicrobiia</taxon>
        <taxon>Verrucomicrobiales</taxon>
        <taxon>Verrucomicrobiaceae</taxon>
        <taxon>Luteolibacter</taxon>
    </lineage>
</organism>
<evidence type="ECO:0000313" key="3">
    <source>
        <dbReference type="Proteomes" id="UP000501812"/>
    </source>
</evidence>
<protein>
    <submittedName>
        <fullName evidence="2">Uncharacterized protein</fullName>
    </submittedName>
</protein>
<feature type="compositionally biased region" description="Basic and acidic residues" evidence="1">
    <location>
        <begin position="39"/>
        <end position="54"/>
    </location>
</feature>
<sequence>MLCVVGAGAAGYVFEPQITPNLISYNQTKVRVIDGGVAGEKKDQSALGKAKETEPVAPKPEPVPEPVVKNDTEPAPAPTPDPAPEPTPEPAPAIADNGGEKMDETPKPEPTPIPEAAPTGAVLGEEEIVKAMQESIKAAEVKEFTFDQVLAWKAGEEEEVDGVKYQIGNAAYKAETIFGVKTIQAKALIKDGKVTKWIWPNSGMEIK</sequence>
<dbReference type="Proteomes" id="UP000501812">
    <property type="component" value="Chromosome"/>
</dbReference>
<accession>A0A858RCV8</accession>
<reference evidence="2 3" key="1">
    <citation type="submission" date="2020-04" db="EMBL/GenBank/DDBJ databases">
        <title>Luteolibacter sp. G-1-1-1 isolated from soil.</title>
        <authorList>
            <person name="Dahal R.H."/>
        </authorList>
    </citation>
    <scope>NUCLEOTIDE SEQUENCE [LARGE SCALE GENOMIC DNA]</scope>
    <source>
        <strain evidence="2 3">G-1-1-1</strain>
    </source>
</reference>
<proteinExistence type="predicted"/>
<feature type="compositionally biased region" description="Basic and acidic residues" evidence="1">
    <location>
        <begin position="98"/>
        <end position="107"/>
    </location>
</feature>
<keyword evidence="3" id="KW-1185">Reference proteome</keyword>
<gene>
    <name evidence="2" type="ORF">HHL09_20330</name>
</gene>
<dbReference type="AlphaFoldDB" id="A0A858RCV8"/>
<dbReference type="EMBL" id="CP051774">
    <property type="protein sequence ID" value="QJE94229.1"/>
    <property type="molecule type" value="Genomic_DNA"/>
</dbReference>
<feature type="region of interest" description="Disordered" evidence="1">
    <location>
        <begin position="39"/>
        <end position="118"/>
    </location>
</feature>
<dbReference type="RefSeq" id="WP_169452450.1">
    <property type="nucleotide sequence ID" value="NZ_CP051774.1"/>
</dbReference>